<dbReference type="InParanoid" id="H3GGV0"/>
<feature type="region of interest" description="Disordered" evidence="1">
    <location>
        <begin position="477"/>
        <end position="501"/>
    </location>
</feature>
<dbReference type="HOGENOM" id="CLU_544567_0_0_1"/>
<organism evidence="2 3">
    <name type="scientific">Phytophthora ramorum</name>
    <name type="common">Sudden oak death agent</name>
    <dbReference type="NCBI Taxonomy" id="164328"/>
    <lineage>
        <taxon>Eukaryota</taxon>
        <taxon>Sar</taxon>
        <taxon>Stramenopiles</taxon>
        <taxon>Oomycota</taxon>
        <taxon>Peronosporomycetes</taxon>
        <taxon>Peronosporales</taxon>
        <taxon>Peronosporaceae</taxon>
        <taxon>Phytophthora</taxon>
    </lineage>
</organism>
<dbReference type="AlphaFoldDB" id="H3GGV0"/>
<evidence type="ECO:0000256" key="1">
    <source>
        <dbReference type="SAM" id="MobiDB-lite"/>
    </source>
</evidence>
<dbReference type="InterPro" id="IPR014710">
    <property type="entry name" value="RmlC-like_jellyroll"/>
</dbReference>
<evidence type="ECO:0000313" key="3">
    <source>
        <dbReference type="Proteomes" id="UP000005238"/>
    </source>
</evidence>
<feature type="region of interest" description="Disordered" evidence="1">
    <location>
        <begin position="34"/>
        <end position="73"/>
    </location>
</feature>
<reference evidence="3" key="1">
    <citation type="journal article" date="2006" name="Science">
        <title>Phytophthora genome sequences uncover evolutionary origins and mechanisms of pathogenesis.</title>
        <authorList>
            <person name="Tyler B.M."/>
            <person name="Tripathy S."/>
            <person name="Zhang X."/>
            <person name="Dehal P."/>
            <person name="Jiang R.H."/>
            <person name="Aerts A."/>
            <person name="Arredondo F.D."/>
            <person name="Baxter L."/>
            <person name="Bensasson D."/>
            <person name="Beynon J.L."/>
            <person name="Chapman J."/>
            <person name="Damasceno C.M."/>
            <person name="Dorrance A.E."/>
            <person name="Dou D."/>
            <person name="Dickerman A.W."/>
            <person name="Dubchak I.L."/>
            <person name="Garbelotto M."/>
            <person name="Gijzen M."/>
            <person name="Gordon S.G."/>
            <person name="Govers F."/>
            <person name="Grunwald N.J."/>
            <person name="Huang W."/>
            <person name="Ivors K.L."/>
            <person name="Jones R.W."/>
            <person name="Kamoun S."/>
            <person name="Krampis K."/>
            <person name="Lamour K.H."/>
            <person name="Lee M.K."/>
            <person name="McDonald W.H."/>
            <person name="Medina M."/>
            <person name="Meijer H.J."/>
            <person name="Nordberg E.K."/>
            <person name="Maclean D.J."/>
            <person name="Ospina-Giraldo M.D."/>
            <person name="Morris P.F."/>
            <person name="Phuntumart V."/>
            <person name="Putnam N.H."/>
            <person name="Rash S."/>
            <person name="Rose J.K."/>
            <person name="Sakihama Y."/>
            <person name="Salamov A.A."/>
            <person name="Savidor A."/>
            <person name="Scheuring C.F."/>
            <person name="Smith B.M."/>
            <person name="Sobral B.W."/>
            <person name="Terry A."/>
            <person name="Torto-Alalibo T.A."/>
            <person name="Win J."/>
            <person name="Xu Z."/>
            <person name="Zhang H."/>
            <person name="Grigoriev I.V."/>
            <person name="Rokhsar D.S."/>
            <person name="Boore J.L."/>
        </authorList>
    </citation>
    <scope>NUCLEOTIDE SEQUENCE [LARGE SCALE GENOMIC DNA]</scope>
    <source>
        <strain evidence="3">Pr102</strain>
    </source>
</reference>
<dbReference type="InterPro" id="IPR000595">
    <property type="entry name" value="cNMP-bd_dom"/>
</dbReference>
<evidence type="ECO:0008006" key="4">
    <source>
        <dbReference type="Google" id="ProtNLM"/>
    </source>
</evidence>
<dbReference type="EnsemblProtists" id="Phyra75086">
    <property type="protein sequence ID" value="Phyra75086"/>
    <property type="gene ID" value="Phyra75086"/>
</dbReference>
<reference evidence="2" key="2">
    <citation type="submission" date="2015-06" db="UniProtKB">
        <authorList>
            <consortium name="EnsemblProtists"/>
        </authorList>
    </citation>
    <scope>IDENTIFICATION</scope>
    <source>
        <strain evidence="2">Pr102</strain>
    </source>
</reference>
<name>H3GGV0_PHYRM</name>
<dbReference type="EMBL" id="DS566008">
    <property type="status" value="NOT_ANNOTATED_CDS"/>
    <property type="molecule type" value="Genomic_DNA"/>
</dbReference>
<protein>
    <recommendedName>
        <fullName evidence="4">Cyclic nucleotide-binding domain-containing protein</fullName>
    </recommendedName>
</protein>
<dbReference type="VEuPathDB" id="FungiDB:KRP22_6483"/>
<keyword evidence="3" id="KW-1185">Reference proteome</keyword>
<sequence>MTEDARAADTPLGRYRLRTHELAPVLLPKARALSLPSPTSSERKEFTAVLPPARPRGSITRNPEASSARRGDPRAVSAFRHWLSQSFPQLLHTLQALGMTKTQSAESFAAAFAEHNEPSTNECRSPFDETEEEGADVAEDELTVDSEECWRLMLRHAIVLSATPSETLTLQNVTPAESVYFLLNGHCELSFRPDLVRDGKPPSTTSSLPRMSAITLACSDRPIMHLRELAAGDCFGLDAAAFGFECHISTATAGKARQRNSLGLRELALTYVLCLPYTVVQQLQLLQRRHHDNSDRLPPAFPYSFPTEAEVFLRNTFLFRAMTDSSRRFLAAHLHQVVVAQQEYLFTPGQPVRVFIVISGQLTLGDPREKHTGARKEADLELELLQAHDSVGLAEVLCLAPSFERYCAVTSANGARAYALPSTALLMVLAQESSSLKLVHEWISHRNSWFELRRATALAQRKKLVVEDAQHVLSDANTPASKATGRLNSSPSATDINDIHD</sequence>
<proteinExistence type="predicted"/>
<dbReference type="VEuPathDB" id="FungiDB:KRP23_614"/>
<feature type="compositionally biased region" description="Polar residues" evidence="1">
    <location>
        <begin position="477"/>
        <end position="495"/>
    </location>
</feature>
<dbReference type="Proteomes" id="UP000005238">
    <property type="component" value="Unassembled WGS sequence"/>
</dbReference>
<dbReference type="CDD" id="cd00038">
    <property type="entry name" value="CAP_ED"/>
    <property type="match status" value="1"/>
</dbReference>
<dbReference type="Gene3D" id="2.60.120.10">
    <property type="entry name" value="Jelly Rolls"/>
    <property type="match status" value="1"/>
</dbReference>
<evidence type="ECO:0000313" key="2">
    <source>
        <dbReference type="EnsemblProtists" id="Phyra75086"/>
    </source>
</evidence>
<dbReference type="OMA" id="THELAPV"/>
<dbReference type="InterPro" id="IPR018490">
    <property type="entry name" value="cNMP-bd_dom_sf"/>
</dbReference>
<accession>H3GGV0</accession>
<dbReference type="eggNOG" id="ENOG502S41J">
    <property type="taxonomic scope" value="Eukaryota"/>
</dbReference>
<dbReference type="SUPFAM" id="SSF51206">
    <property type="entry name" value="cAMP-binding domain-like"/>
    <property type="match status" value="1"/>
</dbReference>